<protein>
    <submittedName>
        <fullName evidence="1">Uncharacterized protein</fullName>
    </submittedName>
</protein>
<keyword evidence="2" id="KW-1185">Reference proteome</keyword>
<proteinExistence type="predicted"/>
<dbReference type="EMBL" id="JBDQQU010000013">
    <property type="protein sequence ID" value="MEO3955850.1"/>
    <property type="molecule type" value="Genomic_DNA"/>
</dbReference>
<gene>
    <name evidence="1" type="ORF">ABH309_15445</name>
</gene>
<evidence type="ECO:0000313" key="2">
    <source>
        <dbReference type="Proteomes" id="UP001438292"/>
    </source>
</evidence>
<name>A0ABV0H6Z6_9NEIS</name>
<sequence>MLQCNILKNSGVLFSAPLASAGTLAQQSDALSCFFAEAKLRHFKNYLN</sequence>
<evidence type="ECO:0000313" key="1">
    <source>
        <dbReference type="EMBL" id="MEO3955850.1"/>
    </source>
</evidence>
<accession>A0ABV0H6Z6</accession>
<dbReference type="RefSeq" id="WP_221665544.1">
    <property type="nucleotide sequence ID" value="NZ_JBDJPN010000025.1"/>
</dbReference>
<dbReference type="Proteomes" id="UP001438292">
    <property type="component" value="Unassembled WGS sequence"/>
</dbReference>
<reference evidence="1 2" key="1">
    <citation type="submission" date="2024-05" db="EMBL/GenBank/DDBJ databases">
        <authorList>
            <person name="De Oliveira J.P."/>
            <person name="Noriler S.A."/>
            <person name="De Oliveira A.G."/>
            <person name="Sipoli D.S."/>
        </authorList>
    </citation>
    <scope>NUCLEOTIDE SEQUENCE [LARGE SCALE GENOMIC DNA]</scope>
    <source>
        <strain evidence="1 2">LABIM186</strain>
    </source>
</reference>
<organism evidence="1 2">
    <name type="scientific">Chromobacterium piscinae</name>
    <dbReference type="NCBI Taxonomy" id="686831"/>
    <lineage>
        <taxon>Bacteria</taxon>
        <taxon>Pseudomonadati</taxon>
        <taxon>Pseudomonadota</taxon>
        <taxon>Betaproteobacteria</taxon>
        <taxon>Neisseriales</taxon>
        <taxon>Chromobacteriaceae</taxon>
        <taxon>Chromobacterium</taxon>
    </lineage>
</organism>
<comment type="caution">
    <text evidence="1">The sequence shown here is derived from an EMBL/GenBank/DDBJ whole genome shotgun (WGS) entry which is preliminary data.</text>
</comment>